<dbReference type="Proteomes" id="UP000182427">
    <property type="component" value="Chromosome I"/>
</dbReference>
<protein>
    <submittedName>
        <fullName evidence="8">Protein TonB</fullName>
    </submittedName>
</protein>
<gene>
    <name evidence="8" type="ORF">SAMN05444167_0891</name>
</gene>
<dbReference type="RefSeq" id="WP_083344096.1">
    <property type="nucleotide sequence ID" value="NZ_LT629690.1"/>
</dbReference>
<organism evidence="8 9">
    <name type="scientific">Terriglobus roseus</name>
    <dbReference type="NCBI Taxonomy" id="392734"/>
    <lineage>
        <taxon>Bacteria</taxon>
        <taxon>Pseudomonadati</taxon>
        <taxon>Acidobacteriota</taxon>
        <taxon>Terriglobia</taxon>
        <taxon>Terriglobales</taxon>
        <taxon>Acidobacteriaceae</taxon>
        <taxon>Terriglobus</taxon>
    </lineage>
</organism>
<dbReference type="EMBL" id="LT629690">
    <property type="protein sequence ID" value="SDE94520.1"/>
    <property type="molecule type" value="Genomic_DNA"/>
</dbReference>
<feature type="domain" description="TonB C-terminal" evidence="7">
    <location>
        <begin position="134"/>
        <end position="197"/>
    </location>
</feature>
<evidence type="ECO:0000256" key="5">
    <source>
        <dbReference type="SAM" id="MobiDB-lite"/>
    </source>
</evidence>
<feature type="compositionally biased region" description="Basic and acidic residues" evidence="5">
    <location>
        <begin position="90"/>
        <end position="100"/>
    </location>
</feature>
<dbReference type="OrthoDB" id="9792439at2"/>
<name>A0A1G7H264_9BACT</name>
<reference evidence="8 9" key="1">
    <citation type="submission" date="2016-10" db="EMBL/GenBank/DDBJ databases">
        <authorList>
            <person name="de Groot N.N."/>
        </authorList>
    </citation>
    <scope>NUCLEOTIDE SEQUENCE [LARGE SCALE GENOMIC DNA]</scope>
    <source>
        <strain evidence="8 9">GAS232</strain>
    </source>
</reference>
<sequence>MRRFDELRGVWLSAGTHALVIAAVVLVAVKAPQAVRVKLPGSAHGTHTLLTYTIGGQESVAASSAPKKSAPAKVKTPTIAKVAPALVPEAKPETETEKGDGSSGVSALGSGNVRIAIVKVFPRPAPDLSSLPHGRGGNVIMDAVIDAHGTITKLTLEQGLGDPIDQQVMATVRGWSFDPATRDGQPIASEQEIVLHYERG</sequence>
<accession>A0A1G7H264</accession>
<evidence type="ECO:0000256" key="4">
    <source>
        <dbReference type="ARBA" id="ARBA00023136"/>
    </source>
</evidence>
<dbReference type="SUPFAM" id="SSF74653">
    <property type="entry name" value="TolA/TonB C-terminal domain"/>
    <property type="match status" value="1"/>
</dbReference>
<evidence type="ECO:0000256" key="3">
    <source>
        <dbReference type="ARBA" id="ARBA00022989"/>
    </source>
</evidence>
<keyword evidence="9" id="KW-1185">Reference proteome</keyword>
<feature type="region of interest" description="Disordered" evidence="5">
    <location>
        <begin position="86"/>
        <end position="106"/>
    </location>
</feature>
<keyword evidence="3 6" id="KW-1133">Transmembrane helix</keyword>
<dbReference type="InterPro" id="IPR037682">
    <property type="entry name" value="TonB_C"/>
</dbReference>
<proteinExistence type="predicted"/>
<dbReference type="InterPro" id="IPR006260">
    <property type="entry name" value="TonB/TolA_C"/>
</dbReference>
<evidence type="ECO:0000256" key="6">
    <source>
        <dbReference type="SAM" id="Phobius"/>
    </source>
</evidence>
<dbReference type="GO" id="GO:0016020">
    <property type="term" value="C:membrane"/>
    <property type="evidence" value="ECO:0007669"/>
    <property type="project" value="UniProtKB-SubCell"/>
</dbReference>
<evidence type="ECO:0000256" key="1">
    <source>
        <dbReference type="ARBA" id="ARBA00004167"/>
    </source>
</evidence>
<evidence type="ECO:0000256" key="2">
    <source>
        <dbReference type="ARBA" id="ARBA00022692"/>
    </source>
</evidence>
<keyword evidence="4 6" id="KW-0472">Membrane</keyword>
<evidence type="ECO:0000259" key="7">
    <source>
        <dbReference type="Pfam" id="PF03544"/>
    </source>
</evidence>
<feature type="transmembrane region" description="Helical" evidence="6">
    <location>
        <begin position="9"/>
        <end position="29"/>
    </location>
</feature>
<dbReference type="Gene3D" id="3.30.1150.10">
    <property type="match status" value="1"/>
</dbReference>
<evidence type="ECO:0000313" key="9">
    <source>
        <dbReference type="Proteomes" id="UP000182427"/>
    </source>
</evidence>
<comment type="subcellular location">
    <subcellularLocation>
        <location evidence="1">Membrane</location>
        <topology evidence="1">Single-pass membrane protein</topology>
    </subcellularLocation>
</comment>
<keyword evidence="2 6" id="KW-0812">Transmembrane</keyword>
<evidence type="ECO:0000313" key="8">
    <source>
        <dbReference type="EMBL" id="SDE94520.1"/>
    </source>
</evidence>
<dbReference type="Pfam" id="PF03544">
    <property type="entry name" value="TonB_C"/>
    <property type="match status" value="1"/>
</dbReference>
<dbReference type="NCBIfam" id="TIGR01352">
    <property type="entry name" value="tonB_Cterm"/>
    <property type="match status" value="1"/>
</dbReference>
<dbReference type="AlphaFoldDB" id="A0A1G7H264"/>
<dbReference type="GO" id="GO:0055085">
    <property type="term" value="P:transmembrane transport"/>
    <property type="evidence" value="ECO:0007669"/>
    <property type="project" value="InterPro"/>
</dbReference>